<reference evidence="6" key="14">
    <citation type="submission" date="2023-06" db="EMBL/GenBank/DDBJ databases">
        <title>Deciphering the underlying mechanisms mediating the transmission of blaNDM gene from human to animals in China.</title>
        <authorList>
            <person name="Chen K."/>
            <person name="Chen S."/>
        </authorList>
    </citation>
    <scope>NUCLEOTIDE SEQUENCE</scope>
    <source>
        <strain evidence="6">1199</strain>
    </source>
</reference>
<evidence type="ECO:0000313" key="24">
    <source>
        <dbReference type="Proteomes" id="UP000519859"/>
    </source>
</evidence>
<dbReference type="EMBL" id="JAOVKC010000593">
    <property type="protein sequence ID" value="MCV5625580.1"/>
    <property type="molecule type" value="Genomic_DNA"/>
</dbReference>
<dbReference type="Proteomes" id="UP000197270">
    <property type="component" value="Unassembled WGS sequence"/>
</dbReference>
<evidence type="ECO:0000313" key="23">
    <source>
        <dbReference type="Proteomes" id="UP000460875"/>
    </source>
</evidence>
<dbReference type="EMBL" id="AASWKX010000003">
    <property type="protein sequence ID" value="EFH6164258.1"/>
    <property type="molecule type" value="Genomic_DNA"/>
</dbReference>
<evidence type="ECO:0000313" key="9">
    <source>
        <dbReference type="EMBL" id="MWR12454.1"/>
    </source>
</evidence>
<dbReference type="Proteomes" id="UP001271591">
    <property type="component" value="Unassembled WGS sequence"/>
</dbReference>
<reference evidence="15 19" key="2">
    <citation type="journal article" date="2018" name="BMC Microbiol.">
        <title>Genome sequencing of strains of the most prevalent clonal group of O1:K1:H7 Escherichia coli that causes neonatal meningitis in France.</title>
        <authorList>
            <person name="Geslain G."/>
            <person name="Birgy A."/>
            <person name="Adiba S."/>
            <person name="Magnan M."/>
            <person name="Courroux C."/>
            <person name="Levy C."/>
            <person name="Cohen R."/>
            <person name="Bidet P."/>
            <person name="Bonacorsi S."/>
        </authorList>
    </citation>
    <scope>NUCLEOTIDE SEQUENCE [LARGE SCALE GENOMIC DNA]</scope>
    <source>
        <strain evidence="15 19">S308</strain>
    </source>
</reference>
<evidence type="ECO:0000313" key="25">
    <source>
        <dbReference type="Proteomes" id="UP000537181"/>
    </source>
</evidence>
<reference evidence="14" key="12">
    <citation type="submission" date="2021-02" db="EMBL/GenBank/DDBJ databases">
        <title>Co-localization of colistin and carbapenem -resistance genes on a novel transferable IncHI2 plasmid in Escherichia coli from chicken-origin.</title>
        <authorList>
            <person name="Hoffmann M."/>
            <person name="Balkey M."/>
            <person name="Ronco T."/>
            <person name="Hendriksen R.S."/>
        </authorList>
    </citation>
    <scope>NUCLEOTIDE SEQUENCE</scope>
    <source>
        <strain evidence="14">CFSAN083829</strain>
    </source>
</reference>
<reference evidence="3 25" key="10">
    <citation type="submission" date="2019-12" db="EMBL/GenBank/DDBJ databases">
        <authorList>
            <consortium name="NARMS: The National Antimicrobial Resistance Monitoring System"/>
        </authorList>
    </citation>
    <scope>NUCLEOTIDE SEQUENCE [LARGE SCALE GENOMIC DNA]</scope>
    <source>
        <strain evidence="3 25">CVM N19EC0596</strain>
        <strain evidence="2 24">FSIS11921886</strain>
    </source>
</reference>
<dbReference type="EMBL" id="QXHA01001698">
    <property type="protein sequence ID" value="RIB38761.1"/>
    <property type="molecule type" value="Genomic_DNA"/>
</dbReference>
<evidence type="ECO:0000313" key="12">
    <source>
        <dbReference type="EMBL" id="OWW53819.1"/>
    </source>
</evidence>
<evidence type="ECO:0000313" key="19">
    <source>
        <dbReference type="Proteomes" id="UP000284508"/>
    </source>
</evidence>
<name>A0A0C2B372_ECOLX</name>
<evidence type="ECO:0000313" key="11">
    <source>
        <dbReference type="EMBL" id="OWW52509.1"/>
    </source>
</evidence>
<evidence type="ECO:0000313" key="3">
    <source>
        <dbReference type="EMBL" id="EFH6164258.1"/>
    </source>
</evidence>
<evidence type="ECO:0000313" key="5">
    <source>
        <dbReference type="EMBL" id="MBA7719196.1"/>
    </source>
</evidence>
<evidence type="ECO:0000313" key="15">
    <source>
        <dbReference type="EMBL" id="RIB38761.1"/>
    </source>
</evidence>
<evidence type="ECO:0000313" key="1">
    <source>
        <dbReference type="EMBL" id="BBF54786.1"/>
    </source>
</evidence>
<dbReference type="EMBL" id="JASMQD010000001">
    <property type="protein sequence ID" value="MDK2694330.1"/>
    <property type="molecule type" value="Genomic_DNA"/>
</dbReference>
<dbReference type="Proteomes" id="UP000663166">
    <property type="component" value="Chromosome"/>
</dbReference>
<dbReference type="AlphaFoldDB" id="A0A0C2B372"/>
<protein>
    <submittedName>
        <fullName evidence="10">DUF2740 domain-containing protein</fullName>
    </submittedName>
    <submittedName>
        <fullName evidence="5">DUF2740 family protein</fullName>
    </submittedName>
</protein>
<dbReference type="Proteomes" id="UP000537181">
    <property type="component" value="Unassembled WGS sequence"/>
</dbReference>
<evidence type="ECO:0000313" key="7">
    <source>
        <dbReference type="EMBL" id="MDK2694330.1"/>
    </source>
</evidence>
<dbReference type="EMBL" id="AP018802">
    <property type="protein sequence ID" value="BBF54786.1"/>
    <property type="molecule type" value="Genomic_DNA"/>
</dbReference>
<gene>
    <name evidence="12" type="ORF">CCS08_19235</name>
    <name evidence="11" type="ORF">CCS08_22385</name>
    <name evidence="15" type="ORF">D3C88_27460</name>
    <name evidence="1" type="ORF">E2863_03320</name>
    <name evidence="2" type="ORF">FIJ20_16045</name>
    <name evidence="13" type="ORF">FTV93_10350</name>
    <name evidence="16" type="ORF">FWK02_35325</name>
    <name evidence="3" type="ORF">GAJ12_04275</name>
    <name evidence="10" type="ORF">GP975_00120</name>
    <name evidence="9" type="ORF">GQA06_01185</name>
    <name evidence="4" type="ORF">HHH44_000483</name>
    <name evidence="5" type="ORF">HV209_11385</name>
    <name evidence="14" type="ORF">JNP96_19485</name>
    <name evidence="6" type="ORF">OFN31_28465</name>
    <name evidence="7" type="ORF">QO046_07920</name>
    <name evidence="8" type="ORF">R8G00_06480</name>
</gene>
<dbReference type="Proteomes" id="UP000430387">
    <property type="component" value="Unassembled WGS sequence"/>
</dbReference>
<evidence type="ECO:0000313" key="16">
    <source>
        <dbReference type="EMBL" id="TXS97040.1"/>
    </source>
</evidence>
<evidence type="ECO:0000313" key="18">
    <source>
        <dbReference type="Proteomes" id="UP000281900"/>
    </source>
</evidence>
<dbReference type="EMBL" id="AASDFP010000034">
    <property type="protein sequence ID" value="EFB2193714.1"/>
    <property type="molecule type" value="Genomic_DNA"/>
</dbReference>
<reference evidence="8" key="15">
    <citation type="submission" date="2023-10" db="EMBL/GenBank/DDBJ databases">
        <title>Draft Genome Sequence of a Shiga toxin-producing Escherichia coli strain from deer meat showing an IS-element integration in the B-subunit of the Shiga toxin Stx2b gene.</title>
        <authorList>
            <person name="Projahn M."/>
            <person name="Borowiak M."/>
        </authorList>
    </citation>
    <scope>NUCLEOTIDE SEQUENCE</scope>
    <source>
        <strain evidence="8">BfR-EC-18960</strain>
    </source>
</reference>
<dbReference type="EMBL" id="DABALL010000002">
    <property type="protein sequence ID" value="HAH1417140.1"/>
    <property type="molecule type" value="Genomic_DNA"/>
</dbReference>
<evidence type="ECO:0000313" key="10">
    <source>
        <dbReference type="EMBL" id="MWR36537.1"/>
    </source>
</evidence>
<reference evidence="16 21" key="7">
    <citation type="submission" date="2019-08" db="EMBL/GenBank/DDBJ databases">
        <title>Whole genome analysis of cultivated E. coli strains isolated from CD patients and healthy donors.</title>
        <authorList>
            <person name="Siniagina M.N."/>
            <person name="Markelova M.I."/>
            <person name="Laikov A.V."/>
            <person name="Boulygina E.A."/>
            <person name="Khusnutdinova D.R."/>
            <person name="Kharchenko A."/>
            <person name="Grigoryeva T.V."/>
        </authorList>
    </citation>
    <scope>NUCLEOTIDE SEQUENCE [LARGE SCALE GENOMIC DNA]</scope>
    <source>
        <strain evidence="16 21">3_77_5</strain>
    </source>
</reference>
<reference evidence="13 20" key="6">
    <citation type="submission" date="2019-08" db="EMBL/GenBank/DDBJ databases">
        <title>Plasmid- and chromosome-located mcr-3 in mcr-1-positive Escherichia coli from diseased swine, Taiwan.</title>
        <authorList>
            <person name="Hsu C.-Y."/>
            <person name="Huang W.-C."/>
            <person name="Lauderdale T.-L."/>
        </authorList>
    </citation>
    <scope>NUCLEOTIDE SEQUENCE [LARGE SCALE GENOMIC DNA]</scope>
    <source>
        <strain evidence="13 20">NCYU-26-73</strain>
    </source>
</reference>
<evidence type="ECO:0000313" key="14">
    <source>
        <dbReference type="EMBL" id="QRZ96030.1"/>
    </source>
</evidence>
<reference evidence="5" key="11">
    <citation type="submission" date="2020-06" db="EMBL/GenBank/DDBJ databases">
        <title>REHAB project genomes.</title>
        <authorList>
            <person name="Shaw L.P."/>
        </authorList>
    </citation>
    <scope>NUCLEOTIDE SEQUENCE</scope>
    <source>
        <strain evidence="5">RHBSTW-00474</strain>
    </source>
</reference>
<dbReference type="Proteomes" id="UP000321299">
    <property type="component" value="Chromosome"/>
</dbReference>
<evidence type="ECO:0000313" key="2">
    <source>
        <dbReference type="EMBL" id="EFB2193714.1"/>
    </source>
</evidence>
<dbReference type="Proteomes" id="UP001223829">
    <property type="component" value="Unassembled WGS sequence"/>
</dbReference>
<evidence type="ECO:0000313" key="8">
    <source>
        <dbReference type="EMBL" id="MDW9349282.1"/>
    </source>
</evidence>
<dbReference type="EMBL" id="CP042615">
    <property type="protein sequence ID" value="QED74192.1"/>
    <property type="molecule type" value="Genomic_DNA"/>
</dbReference>
<evidence type="ECO:0000313" key="22">
    <source>
        <dbReference type="Proteomes" id="UP000430387"/>
    </source>
</evidence>
<reference evidence="1 18" key="4">
    <citation type="submission" date="2018-07" db="EMBL/GenBank/DDBJ databases">
        <title>Genomic analysis of colistin resistant EHEC isolated from cattle in Japan.</title>
        <authorList>
            <person name="Kusumoto M."/>
            <person name="Misumi W."/>
            <person name="Ogura Y."/>
            <person name="Hayashi T."/>
            <person name="Akiba M."/>
        </authorList>
    </citation>
    <scope>NUCLEOTIDE SEQUENCE [LARGE SCALE GENOMIC DNA]</scope>
    <source>
        <strain evidence="1 18">E2863</strain>
    </source>
</reference>
<dbReference type="Proteomes" id="UP000460875">
    <property type="component" value="Unassembled WGS sequence"/>
</dbReference>
<reference evidence="4" key="5">
    <citation type="submission" date="2018-08" db="EMBL/GenBank/DDBJ databases">
        <authorList>
            <consortium name="NCBI Pathogen Detection Project"/>
        </authorList>
    </citation>
    <scope>NUCLEOTIDE SEQUENCE</scope>
    <source>
        <strain evidence="4">W1_5_ERB1</strain>
    </source>
</reference>
<organism evidence="10 23">
    <name type="scientific">Escherichia coli</name>
    <dbReference type="NCBI Taxonomy" id="562"/>
    <lineage>
        <taxon>Bacteria</taxon>
        <taxon>Pseudomonadati</taxon>
        <taxon>Pseudomonadota</taxon>
        <taxon>Gammaproteobacteria</taxon>
        <taxon>Enterobacterales</taxon>
        <taxon>Enterobacteriaceae</taxon>
        <taxon>Escherichia</taxon>
    </lineage>
</organism>
<dbReference type="EMBL" id="CP070393">
    <property type="protein sequence ID" value="QRZ96030.1"/>
    <property type="molecule type" value="Genomic_DNA"/>
</dbReference>
<accession>A0A0C2B372</accession>
<dbReference type="Proteomes" id="UP000284508">
    <property type="component" value="Unassembled WGS sequence"/>
</dbReference>
<proteinExistence type="predicted"/>
<reference evidence="7" key="13">
    <citation type="submission" date="2023-05" db="EMBL/GenBank/DDBJ databases">
        <title>Efficient inhibition of multidrug-resistant Escherichia coli by a new antibiotic combination.</title>
        <authorList>
            <person name="Lin T."/>
        </authorList>
    </citation>
    <scope>NUCLEOTIDE SEQUENCE</scope>
    <source>
        <strain evidence="7">YmmD45</strain>
    </source>
</reference>
<reference evidence="4" key="3">
    <citation type="journal article" date="2018" name="Genome Biol.">
        <title>SKESA: strategic k-mer extension for scrupulous assemblies.</title>
        <authorList>
            <person name="Souvorov A."/>
            <person name="Agarwala R."/>
            <person name="Lipman D.J."/>
        </authorList>
    </citation>
    <scope>NUCLEOTIDE SEQUENCE [LARGE SCALE GENOMIC DNA]</scope>
    <source>
        <strain evidence="4">W1_5_ERB1</strain>
    </source>
</reference>
<reference evidence="13 20" key="8">
    <citation type="submission" date="2019-08" db="EMBL/GenBank/DDBJ databases">
        <authorList>
            <person name="Chen F.-J."/>
            <person name="Wu H.-C."/>
            <person name="Liao Y.-C."/>
            <person name="Kuo S.-C."/>
        </authorList>
    </citation>
    <scope>NUCLEOTIDE SEQUENCE [LARGE SCALE GENOMIC DNA]</scope>
    <source>
        <strain evidence="13 20">NCYU-26-73</strain>
    </source>
</reference>
<dbReference type="EMBL" id="JABXPW010000002">
    <property type="protein sequence ID" value="MBA7719196.1"/>
    <property type="molecule type" value="Genomic_DNA"/>
</dbReference>
<evidence type="ECO:0000313" key="21">
    <source>
        <dbReference type="Proteomes" id="UP000321461"/>
    </source>
</evidence>
<sequence>MTKQLSPYQDKIHKHILRDRFLSSFKQPGRFRAELEKVKLMQKEKGHE</sequence>
<dbReference type="Pfam" id="PF10872">
    <property type="entry name" value="DUF2740"/>
    <property type="match status" value="1"/>
</dbReference>
<dbReference type="EMBL" id="JAWPMK010000001">
    <property type="protein sequence ID" value="MDW9349282.1"/>
    <property type="molecule type" value="Genomic_DNA"/>
</dbReference>
<dbReference type="Proteomes" id="UP000519859">
    <property type="component" value="Unassembled WGS sequence"/>
</dbReference>
<dbReference type="SMR" id="A0A0C2B372"/>
<dbReference type="EMBL" id="NHTF01000066">
    <property type="protein sequence ID" value="OWW52509.1"/>
    <property type="molecule type" value="Genomic_DNA"/>
</dbReference>
<evidence type="ECO:0000313" key="20">
    <source>
        <dbReference type="Proteomes" id="UP000321299"/>
    </source>
</evidence>
<evidence type="ECO:0000313" key="6">
    <source>
        <dbReference type="EMBL" id="MCV5625580.1"/>
    </source>
</evidence>
<dbReference type="Proteomes" id="UP000281900">
    <property type="component" value="Chromosome"/>
</dbReference>
<reference evidence="11 17" key="1">
    <citation type="submission" date="2017-05" db="EMBL/GenBank/DDBJ databases">
        <title>Sequencing of Escherichia coli that cause persistent and transient Mastitis.</title>
        <authorList>
            <person name="Thacker T.C."/>
            <person name="Lippolis J.D."/>
            <person name="Brunelle B.W."/>
            <person name="Casey T.A."/>
            <person name="Reinhardt T.A."/>
            <person name="Sacco R.E."/>
            <person name="Holman D.B."/>
        </authorList>
    </citation>
    <scope>NUCLEOTIDE SEQUENCE [LARGE SCALE GENOMIC DNA]</scope>
    <source>
        <strain evidence="11 17">ECA-B</strain>
    </source>
</reference>
<dbReference type="RefSeq" id="WP_000166207.1">
    <property type="nucleotide sequence ID" value="NZ_AP018796.1"/>
</dbReference>
<dbReference type="EMBL" id="VSBS01002366">
    <property type="protein sequence ID" value="TXS97040.1"/>
    <property type="molecule type" value="Genomic_DNA"/>
</dbReference>
<dbReference type="EMBL" id="WTQJ01000004">
    <property type="protein sequence ID" value="MWR12454.1"/>
    <property type="molecule type" value="Genomic_DNA"/>
</dbReference>
<evidence type="ECO:0000313" key="13">
    <source>
        <dbReference type="EMBL" id="QED74192.1"/>
    </source>
</evidence>
<reference evidence="22 23" key="9">
    <citation type="submission" date="2019-12" db="EMBL/GenBank/DDBJ databases">
        <title>Enteriobacteria Tanzani isolates_8377-8380.</title>
        <authorList>
            <person name="Subbiah M."/>
            <person name="Call D."/>
        </authorList>
    </citation>
    <scope>NUCLEOTIDE SEQUENCE [LARGE SCALE GENOMIC DNA]</scope>
    <source>
        <strain evidence="10 23">8379wE2</strain>
        <strain evidence="9 22">8380wG1</strain>
    </source>
</reference>
<evidence type="ECO:0000313" key="17">
    <source>
        <dbReference type="Proteomes" id="UP000197270"/>
    </source>
</evidence>
<dbReference type="EMBL" id="NHTF01000059">
    <property type="protein sequence ID" value="OWW53819.1"/>
    <property type="molecule type" value="Genomic_DNA"/>
</dbReference>
<dbReference type="Proteomes" id="UP000844228">
    <property type="component" value="Unassembled WGS sequence"/>
</dbReference>
<dbReference type="Proteomes" id="UP000622722">
    <property type="component" value="Unassembled WGS sequence"/>
</dbReference>
<dbReference type="EMBL" id="WTQT01000001">
    <property type="protein sequence ID" value="MWR36537.1"/>
    <property type="molecule type" value="Genomic_DNA"/>
</dbReference>
<dbReference type="Proteomes" id="UP000321461">
    <property type="component" value="Unassembled WGS sequence"/>
</dbReference>
<dbReference type="GeneID" id="89520103"/>
<evidence type="ECO:0000313" key="4">
    <source>
        <dbReference type="EMBL" id="HAH1417140.1"/>
    </source>
</evidence>
<dbReference type="InterPro" id="IPR022626">
    <property type="entry name" value="DUF2740"/>
</dbReference>
<dbReference type="Proteomes" id="UP001208624">
    <property type="component" value="Unassembled WGS sequence"/>
</dbReference>